<dbReference type="InterPro" id="IPR041588">
    <property type="entry name" value="Integrase_H2C2"/>
</dbReference>
<gene>
    <name evidence="2" type="ORF">DERYTH_LOCUS18</name>
</gene>
<name>A0A9N8V9K2_9GLOM</name>
<keyword evidence="3" id="KW-1185">Reference proteome</keyword>
<sequence length="103" mass="12083">MTLQGYNFVIKHRSRKQLLHVNKSSKVVRCEEVKIILDAIYGSAIGGHLGEAATIWKIRKRYFWPQMISEIKNFIKGCIICQQQEKLKTRESLYLIRTTQPFD</sequence>
<dbReference type="Gene3D" id="1.10.340.70">
    <property type="match status" value="1"/>
</dbReference>
<comment type="caution">
    <text evidence="2">The sequence shown here is derived from an EMBL/GenBank/DDBJ whole genome shotgun (WGS) entry which is preliminary data.</text>
</comment>
<protein>
    <submittedName>
        <fullName evidence="2">1110_t:CDS:1</fullName>
    </submittedName>
</protein>
<dbReference type="Pfam" id="PF17921">
    <property type="entry name" value="Integrase_H2C2"/>
    <property type="match status" value="1"/>
</dbReference>
<evidence type="ECO:0000259" key="1">
    <source>
        <dbReference type="Pfam" id="PF17921"/>
    </source>
</evidence>
<organism evidence="2 3">
    <name type="scientific">Dentiscutata erythropus</name>
    <dbReference type="NCBI Taxonomy" id="1348616"/>
    <lineage>
        <taxon>Eukaryota</taxon>
        <taxon>Fungi</taxon>
        <taxon>Fungi incertae sedis</taxon>
        <taxon>Mucoromycota</taxon>
        <taxon>Glomeromycotina</taxon>
        <taxon>Glomeromycetes</taxon>
        <taxon>Diversisporales</taxon>
        <taxon>Gigasporaceae</taxon>
        <taxon>Dentiscutata</taxon>
    </lineage>
</organism>
<reference evidence="2" key="1">
    <citation type="submission" date="2021-06" db="EMBL/GenBank/DDBJ databases">
        <authorList>
            <person name="Kallberg Y."/>
            <person name="Tangrot J."/>
            <person name="Rosling A."/>
        </authorList>
    </citation>
    <scope>NUCLEOTIDE SEQUENCE</scope>
    <source>
        <strain evidence="2">MA453B</strain>
    </source>
</reference>
<feature type="domain" description="Integrase zinc-binding" evidence="1">
    <location>
        <begin position="32"/>
        <end position="84"/>
    </location>
</feature>
<proteinExistence type="predicted"/>
<dbReference type="Proteomes" id="UP000789405">
    <property type="component" value="Unassembled WGS sequence"/>
</dbReference>
<accession>A0A9N8V9K2</accession>
<dbReference type="OrthoDB" id="2273864at2759"/>
<dbReference type="EMBL" id="CAJVPY010000003">
    <property type="protein sequence ID" value="CAG8443254.1"/>
    <property type="molecule type" value="Genomic_DNA"/>
</dbReference>
<evidence type="ECO:0000313" key="2">
    <source>
        <dbReference type="EMBL" id="CAG8443254.1"/>
    </source>
</evidence>
<evidence type="ECO:0000313" key="3">
    <source>
        <dbReference type="Proteomes" id="UP000789405"/>
    </source>
</evidence>
<dbReference type="AlphaFoldDB" id="A0A9N8V9K2"/>